<keyword evidence="1" id="KW-0732">Signal</keyword>
<proteinExistence type="evidence at transcript level"/>
<dbReference type="EMBL" id="EF086529">
    <property type="protein sequence ID" value="ABK25789.1"/>
    <property type="molecule type" value="mRNA"/>
</dbReference>
<feature type="signal peptide" evidence="1">
    <location>
        <begin position="1"/>
        <end position="17"/>
    </location>
</feature>
<evidence type="ECO:0000313" key="2">
    <source>
        <dbReference type="EMBL" id="ABK25789.1"/>
    </source>
</evidence>
<protein>
    <submittedName>
        <fullName evidence="2">Uncharacterized protein</fullName>
    </submittedName>
</protein>
<organism evidence="2">
    <name type="scientific">Picea sitchensis</name>
    <name type="common">Sitka spruce</name>
    <name type="synonym">Pinus sitchensis</name>
    <dbReference type="NCBI Taxonomy" id="3332"/>
    <lineage>
        <taxon>Eukaryota</taxon>
        <taxon>Viridiplantae</taxon>
        <taxon>Streptophyta</taxon>
        <taxon>Embryophyta</taxon>
        <taxon>Tracheophyta</taxon>
        <taxon>Spermatophyta</taxon>
        <taxon>Pinopsida</taxon>
        <taxon>Pinidae</taxon>
        <taxon>Conifers I</taxon>
        <taxon>Pinales</taxon>
        <taxon>Pinaceae</taxon>
        <taxon>Picea</taxon>
    </lineage>
</organism>
<dbReference type="AlphaFoldDB" id="A9NYS8"/>
<accession>A9NYS8</accession>
<feature type="chain" id="PRO_5002741984" evidence="1">
    <location>
        <begin position="18"/>
        <end position="42"/>
    </location>
</feature>
<sequence>MLMWLLCSALLLTFNAGTCWLQFCQAATLKKAKLETEKSFFG</sequence>
<name>A9NYS8_PICSI</name>
<reference evidence="2" key="1">
    <citation type="journal article" date="2008" name="BMC Genomics">
        <title>A conifer genomics resource of 200,000 spruce (Picea spp.) ESTs and 6,464 high-quality, sequence-finished full-length cDNAs for Sitka spruce (Picea sitchensis).</title>
        <authorList>
            <person name="Ralph S.G."/>
            <person name="Chun H.J."/>
            <person name="Kolosova N."/>
            <person name="Cooper D."/>
            <person name="Oddy C."/>
            <person name="Ritland C.E."/>
            <person name="Kirkpatrick R."/>
            <person name="Moore R."/>
            <person name="Barber S."/>
            <person name="Holt R.A."/>
            <person name="Jones S.J."/>
            <person name="Marra M.A."/>
            <person name="Douglas C.J."/>
            <person name="Ritland K."/>
            <person name="Bohlmann J."/>
        </authorList>
    </citation>
    <scope>NUCLEOTIDE SEQUENCE</scope>
    <source>
        <tissue evidence="2">Bark</tissue>
    </source>
</reference>
<evidence type="ECO:0000256" key="1">
    <source>
        <dbReference type="SAM" id="SignalP"/>
    </source>
</evidence>